<evidence type="ECO:0000256" key="3">
    <source>
        <dbReference type="ARBA" id="ARBA00022679"/>
    </source>
</evidence>
<dbReference type="Pfam" id="PF22621">
    <property type="entry name" value="CurL-like_PKS_C"/>
    <property type="match status" value="1"/>
</dbReference>
<dbReference type="Pfam" id="PF00550">
    <property type="entry name" value="PP-binding"/>
    <property type="match status" value="1"/>
</dbReference>
<feature type="region of interest" description="N-terminal hotdog fold" evidence="7">
    <location>
        <begin position="1427"/>
        <end position="1550"/>
    </location>
</feature>
<dbReference type="SUPFAM" id="SSF53901">
    <property type="entry name" value="Thiolase-like"/>
    <property type="match status" value="1"/>
</dbReference>
<protein>
    <submittedName>
        <fullName evidence="12">SDR family NAD(P)-dependent oxidoreductase</fullName>
    </submittedName>
</protein>
<dbReference type="GO" id="GO:0004312">
    <property type="term" value="F:fatty acid synthase activity"/>
    <property type="evidence" value="ECO:0007669"/>
    <property type="project" value="TreeGrafter"/>
</dbReference>
<dbReference type="InterPro" id="IPR014031">
    <property type="entry name" value="Ketoacyl_synth_C"/>
</dbReference>
<dbReference type="InterPro" id="IPR050091">
    <property type="entry name" value="PKS_NRPS_Biosynth_Enz"/>
</dbReference>
<dbReference type="InterPro" id="IPR049552">
    <property type="entry name" value="PKS_DH_N"/>
</dbReference>
<dbReference type="CDD" id="cd08953">
    <property type="entry name" value="KR_2_SDR_x"/>
    <property type="match status" value="1"/>
</dbReference>
<evidence type="ECO:0000256" key="2">
    <source>
        <dbReference type="ARBA" id="ARBA00022553"/>
    </source>
</evidence>
<dbReference type="Pfam" id="PF02801">
    <property type="entry name" value="Ketoacyl-synt_C"/>
    <property type="match status" value="1"/>
</dbReference>
<sequence length="2182" mass="235570">MGRRPAAGGERRGKPKKRRIFLALGGLHGTTDGARGRFVTDEAPGAMADTDIAVVGMAAHLPGAADIDAYWRNLRDGVSSIRRLSEDDLRAAGEDPGLMRHRDYVPFAAPLDGYEMFDAEFFGLSPKEAAIMDPQHRQFLETAWAAMENAGHVPETFGGPIGVFAGCGMGSYFYFNVCSNPDLVENTGMFLLRHTGNDKDFMTTRLSHVLNLTGPSINLQTACSTSLVATHYAAQALLNGECDMALAGGVTIELPQGRGYLYKENEILSPDGQCHAFDHRAKGTVFGSGVGVVVLRRMADAVADGDHIWAVIKGSAVNNDGAQKAGYLAPSVDGQAQAVAEAQAVAGITADTVDYVECHGTGTYLGDPIEVAALTQAFRETSDRTGHCRIGSVKTNIGHLDTAAGVASLIKASLALHHRQMPPSLGFEAPNPAIDFETSPFRVNDRLTDWPRGAHPRRAGVNSLGVGGTNAHVVLEEAPDRGASGQSDWPFQILTVSARNKTALEENAARLARHLRAHPEQPLADVAWTLKEGRRAFDRRMVVVAETHDEVARLLDSGDPRRVHVHTALDRPDCVFMFPGGGAQYAGMARDLYETEPVFADWMDRGLAHLATLTDADIRALWLAEADTAEADRALQRPSLQLPLILIVEYALAQMWMGWGIRPAALTGHSMGENTAACLAGIMSFEDCIGLVHLRGSLFDEVPAGGMLSVALPADDLRPRLGDDLDLGAVNAPALSVASGSQAALDDLESRLQAEGIDCQRIAIDIAAHSRMLEPILDRFRAYLRAIPLNPPQLPLTSNRTGALMTAEQATDPEYWVEHLRGTVHFADCLGALAAPNRVFLEVGPGRALASLARQHPGIAANQVLSSLRHRDDSIADDKHLLEVLGRLSALGVAIDWVQIWGDAPRHRVPLPTYAFQRAPYFIAPGKATAEQPSYLTRLDDLTQWGWKPVWRPRSALVEVDVAGGLADASPQTWLFFADATGIAARASDRLTKAGHRVVTVTPGDSFARLHGDRYLLAPERGREGYDQLVQDLAARGMLPDRIGHFWLLTGDEGHRPGSSFFHRLQEHGFYSLLFLAQALGDEARQAPLPITVVTNGAARLRDEALPYPAKATIAGPARVIPREMPGLHVATLDVELPVAPEAGVFGLARAQIAQDAALDALALRVLEDLLSDPGDRIAALRGGRRFECAMRPVPLEASVPEAAQDEVVLITGGFGGIGLTLGRDLASRGTKLILLARKALPDRADWPDHLRRHAPKDPVSRRIRAVQALEEAGAEVMVAAADVCNLTAMQRVKEQAEARFGPITGVIHGAGVIADAPLATKSPSSIEDVFTPKIHGAEVLGRLFPDGALRWMALFASSSTVTAPAGQVDYVAANEFLNAFAQSRAGGKTRVTAINWGIWAEVGMAAEAVAARTGDHARTPETPVDLPLLDRAGFDAQGNRVFHTSLSEKDWIIDEHRTRAGDALLPGTGYLTLAAHALRAHGETGGFEIRDLDFLRPLRVSGGVRDVRLRLARTQRGYGFDVLAYATLNGRHGFAPTAQGAISLLPMQRPETLDLSAIRARCGAPTVAPSGKLTAAQAVMMRFGPRWQVLDSRALGEGEGIADLSLPPEAADDGCLLHPALLDIATGWAMELIAGWQPTHLWAPVRYGRVRVHAELPDRIVSWVRNAADNRADAETASFDVTLCAPDGTVLVEVSGFTIRKLASADILKAAPRLTVAEMEFDETDAPHPLSPAEERLAHNLGQGIRPDEGAEAFRRAMALGLPQVVVSSLDLDALTAQAAASTDKAKGQSFDRPQLDSDYVAPEGEIETTLAGFWQELLGVSNVGAGDSFFDLGGHSLIAVRLFSKVKKAFRVDFPISVLFEAPTIRACAALIAERTGHVEAAPSDAPQAPKRRFRYLVAMHDGDGGPRRPFFLVAGMFGNVLNLRHLAHLLGADRPFYGLQARGLLGGEAPHETIEEAARDYISEIRQVQPHGPYMVGGFSGGGITAWEIARQLEAVGEVVSFVVLLDTPLPQRRPLLRRDRLVIQWHQAREKGLFYPLIWARNRIAWEIARRRDTGRTEAEGAFHNAEIEAAFYRAISTYKMHARTGSLVLYRPPLVGKWRVSGGALVNSERTYVTPDNDWGLVAPQVQVHEVPGDHDSMVLEPNVRVLAALMREAIETADDETDGRGQVVPFPGHAAE</sequence>
<evidence type="ECO:0000256" key="1">
    <source>
        <dbReference type="ARBA" id="ARBA00022450"/>
    </source>
</evidence>
<evidence type="ECO:0000313" key="13">
    <source>
        <dbReference type="Proteomes" id="UP000681356"/>
    </source>
</evidence>
<dbReference type="Pfam" id="PF00975">
    <property type="entry name" value="Thioesterase"/>
    <property type="match status" value="1"/>
</dbReference>
<gene>
    <name evidence="12" type="ORF">KB874_04545</name>
</gene>
<dbReference type="SMART" id="SM00825">
    <property type="entry name" value="PKS_KS"/>
    <property type="match status" value="1"/>
</dbReference>
<evidence type="ECO:0000259" key="11">
    <source>
        <dbReference type="PROSITE" id="PS52019"/>
    </source>
</evidence>
<dbReference type="InterPro" id="IPR042104">
    <property type="entry name" value="PKS_dehydratase_sf"/>
</dbReference>
<dbReference type="InterPro" id="IPR014043">
    <property type="entry name" value="Acyl_transferase_dom"/>
</dbReference>
<evidence type="ECO:0000256" key="8">
    <source>
        <dbReference type="SAM" id="MobiDB-lite"/>
    </source>
</evidence>
<dbReference type="SMART" id="SM00826">
    <property type="entry name" value="PKS_DH"/>
    <property type="match status" value="1"/>
</dbReference>
<evidence type="ECO:0000256" key="5">
    <source>
        <dbReference type="ARBA" id="ARBA00023098"/>
    </source>
</evidence>
<dbReference type="InterPro" id="IPR057326">
    <property type="entry name" value="KR_dom"/>
</dbReference>
<dbReference type="PANTHER" id="PTHR43775">
    <property type="entry name" value="FATTY ACID SYNTHASE"/>
    <property type="match status" value="1"/>
</dbReference>
<dbReference type="InterPro" id="IPR001031">
    <property type="entry name" value="Thioesterase"/>
</dbReference>
<dbReference type="GO" id="GO:0031177">
    <property type="term" value="F:phosphopantetheine binding"/>
    <property type="evidence" value="ECO:0007669"/>
    <property type="project" value="InterPro"/>
</dbReference>
<feature type="region of interest" description="Disordered" evidence="8">
    <location>
        <begin position="2163"/>
        <end position="2182"/>
    </location>
</feature>
<keyword evidence="2" id="KW-0597">Phosphoprotein</keyword>
<keyword evidence="1" id="KW-0596">Phosphopantetheine</keyword>
<dbReference type="InterPro" id="IPR001227">
    <property type="entry name" value="Ac_transferase_dom_sf"/>
</dbReference>
<feature type="active site" description="Proton acceptor; for dehydratase activity" evidence="7">
    <location>
        <position position="1457"/>
    </location>
</feature>
<dbReference type="Gene3D" id="3.40.50.1820">
    <property type="entry name" value="alpha/beta hydrolase"/>
    <property type="match status" value="1"/>
</dbReference>
<dbReference type="Gene3D" id="3.10.129.110">
    <property type="entry name" value="Polyketide synthase dehydratase"/>
    <property type="match status" value="1"/>
</dbReference>
<feature type="domain" description="Carrier" evidence="9">
    <location>
        <begin position="1803"/>
        <end position="1878"/>
    </location>
</feature>
<dbReference type="FunFam" id="3.40.47.10:FF:000042">
    <property type="entry name" value="Polyketide synthase Pks13"/>
    <property type="match status" value="1"/>
</dbReference>
<dbReference type="InterPro" id="IPR049490">
    <property type="entry name" value="C883_1060-like_KR_N"/>
</dbReference>
<dbReference type="Proteomes" id="UP000681356">
    <property type="component" value="Unassembled WGS sequence"/>
</dbReference>
<dbReference type="Gene3D" id="3.30.70.3290">
    <property type="match status" value="1"/>
</dbReference>
<dbReference type="GO" id="GO:0044550">
    <property type="term" value="P:secondary metabolite biosynthetic process"/>
    <property type="evidence" value="ECO:0007669"/>
    <property type="project" value="UniProtKB-ARBA"/>
</dbReference>
<dbReference type="InterPro" id="IPR016035">
    <property type="entry name" value="Acyl_Trfase/lysoPLipase"/>
</dbReference>
<feature type="region of interest" description="C-terminal hotdog fold" evidence="7">
    <location>
        <begin position="1564"/>
        <end position="1709"/>
    </location>
</feature>
<accession>A0A8J8B6J8</accession>
<keyword evidence="3" id="KW-0808">Transferase</keyword>
<dbReference type="PROSITE" id="PS52019">
    <property type="entry name" value="PKS_MFAS_DH"/>
    <property type="match status" value="1"/>
</dbReference>
<dbReference type="InterPro" id="IPR029058">
    <property type="entry name" value="AB_hydrolase_fold"/>
</dbReference>
<dbReference type="SUPFAM" id="SSF53474">
    <property type="entry name" value="alpha/beta-Hydrolases"/>
    <property type="match status" value="1"/>
</dbReference>
<dbReference type="SUPFAM" id="SSF55048">
    <property type="entry name" value="Probable ACP-binding domain of malonyl-CoA ACP transacylase"/>
    <property type="match status" value="1"/>
</dbReference>
<dbReference type="InterPro" id="IPR016036">
    <property type="entry name" value="Malonyl_transacylase_ACP-bd"/>
</dbReference>
<dbReference type="SUPFAM" id="SSF52151">
    <property type="entry name" value="FabD/lysophospholipase-like"/>
    <property type="match status" value="1"/>
</dbReference>
<dbReference type="InterPro" id="IPR014030">
    <property type="entry name" value="Ketoacyl_synth_N"/>
</dbReference>
<keyword evidence="5" id="KW-0443">Lipid metabolism</keyword>
<dbReference type="Gene3D" id="3.40.50.720">
    <property type="entry name" value="NAD(P)-binding Rossmann-like Domain"/>
    <property type="match status" value="1"/>
</dbReference>
<dbReference type="Gene3D" id="3.40.47.10">
    <property type="match status" value="1"/>
</dbReference>
<dbReference type="GO" id="GO:0006633">
    <property type="term" value="P:fatty acid biosynthetic process"/>
    <property type="evidence" value="ECO:0007669"/>
    <property type="project" value="TreeGrafter"/>
</dbReference>
<dbReference type="InterPro" id="IPR049551">
    <property type="entry name" value="PKS_DH_C"/>
</dbReference>
<dbReference type="PROSITE" id="PS50075">
    <property type="entry name" value="CARRIER"/>
    <property type="match status" value="1"/>
</dbReference>
<dbReference type="InterPro" id="IPR016039">
    <property type="entry name" value="Thiolase-like"/>
</dbReference>
<evidence type="ECO:0000256" key="4">
    <source>
        <dbReference type="ARBA" id="ARBA00022832"/>
    </source>
</evidence>
<feature type="active site" description="Proton donor; for dehydratase activity" evidence="7">
    <location>
        <position position="1624"/>
    </location>
</feature>
<dbReference type="InterPro" id="IPR020807">
    <property type="entry name" value="PKS_DH"/>
</dbReference>
<dbReference type="Pfam" id="PF00109">
    <property type="entry name" value="ketoacyl-synt"/>
    <property type="match status" value="1"/>
</dbReference>
<dbReference type="InterPro" id="IPR036736">
    <property type="entry name" value="ACP-like_sf"/>
</dbReference>
<evidence type="ECO:0000256" key="7">
    <source>
        <dbReference type="PROSITE-ProRule" id="PRU01363"/>
    </source>
</evidence>
<dbReference type="Gene3D" id="3.30.70.250">
    <property type="entry name" value="Malonyl-CoA ACP transacylase, ACP-binding"/>
    <property type="match status" value="1"/>
</dbReference>
<name>A0A8J8B6J8_9RHOB</name>
<dbReference type="FunFam" id="1.10.1200.10:FF:000016">
    <property type="entry name" value="Non-ribosomal peptide synthase"/>
    <property type="match status" value="1"/>
</dbReference>
<feature type="domain" description="PKS/mFAS DH" evidence="11">
    <location>
        <begin position="1427"/>
        <end position="1709"/>
    </location>
</feature>
<dbReference type="InterPro" id="IPR020802">
    <property type="entry name" value="TesA-like"/>
</dbReference>
<organism evidence="12 13">
    <name type="scientific">Thetidibacter halocola</name>
    <dbReference type="NCBI Taxonomy" id="2827239"/>
    <lineage>
        <taxon>Bacteria</taxon>
        <taxon>Pseudomonadati</taxon>
        <taxon>Pseudomonadota</taxon>
        <taxon>Alphaproteobacteria</taxon>
        <taxon>Rhodobacterales</taxon>
        <taxon>Roseobacteraceae</taxon>
        <taxon>Thetidibacter</taxon>
    </lineage>
</organism>
<dbReference type="Pfam" id="PF21089">
    <property type="entry name" value="PKS_DH_N"/>
    <property type="match status" value="1"/>
</dbReference>
<comment type="caution">
    <text evidence="12">The sequence shown here is derived from an EMBL/GenBank/DDBJ whole genome shotgun (WGS) entry which is preliminary data.</text>
</comment>
<dbReference type="InterPro" id="IPR013968">
    <property type="entry name" value="PKS_KR"/>
</dbReference>
<dbReference type="InterPro" id="IPR020841">
    <property type="entry name" value="PKS_Beta-ketoAc_synthase_dom"/>
</dbReference>
<evidence type="ECO:0000259" key="9">
    <source>
        <dbReference type="PROSITE" id="PS50075"/>
    </source>
</evidence>
<dbReference type="EMBL" id="JAGTUU010000002">
    <property type="protein sequence ID" value="MBS0123392.1"/>
    <property type="molecule type" value="Genomic_DNA"/>
</dbReference>
<keyword evidence="6" id="KW-0511">Multifunctional enzyme</keyword>
<dbReference type="SMART" id="SM00824">
    <property type="entry name" value="PKS_TE"/>
    <property type="match status" value="1"/>
</dbReference>
<dbReference type="InterPro" id="IPR049900">
    <property type="entry name" value="PKS_mFAS_DH"/>
</dbReference>
<dbReference type="InterPro" id="IPR009081">
    <property type="entry name" value="PP-bd_ACP"/>
</dbReference>
<dbReference type="SUPFAM" id="SSF51735">
    <property type="entry name" value="NAD(P)-binding Rossmann-fold domains"/>
    <property type="match status" value="2"/>
</dbReference>
<evidence type="ECO:0000313" key="12">
    <source>
        <dbReference type="EMBL" id="MBS0123392.1"/>
    </source>
</evidence>
<dbReference type="SMART" id="SM00827">
    <property type="entry name" value="PKS_AT"/>
    <property type="match status" value="1"/>
</dbReference>
<dbReference type="InterPro" id="IPR036291">
    <property type="entry name" value="NAD(P)-bd_dom_sf"/>
</dbReference>
<reference evidence="12" key="1">
    <citation type="submission" date="2021-04" db="EMBL/GenBank/DDBJ databases">
        <authorList>
            <person name="Yoon J."/>
        </authorList>
    </citation>
    <scope>NUCLEOTIDE SEQUENCE</scope>
    <source>
        <strain evidence="12">KMU-90</strain>
    </source>
</reference>
<keyword evidence="13" id="KW-1185">Reference proteome</keyword>
<feature type="domain" description="Ketosynthase family 3 (KS3)" evidence="10">
    <location>
        <begin position="49"/>
        <end position="477"/>
    </location>
</feature>
<dbReference type="CDD" id="cd00833">
    <property type="entry name" value="PKS"/>
    <property type="match status" value="1"/>
</dbReference>
<dbReference type="Gene3D" id="3.40.366.10">
    <property type="entry name" value="Malonyl-Coenzyme A Acyl Carrier Protein, domain 2"/>
    <property type="match status" value="1"/>
</dbReference>
<dbReference type="Pfam" id="PF00698">
    <property type="entry name" value="Acyl_transf_1"/>
    <property type="match status" value="1"/>
</dbReference>
<evidence type="ECO:0000256" key="6">
    <source>
        <dbReference type="ARBA" id="ARBA00023268"/>
    </source>
</evidence>
<dbReference type="SUPFAM" id="SSF47336">
    <property type="entry name" value="ACP-like"/>
    <property type="match status" value="1"/>
</dbReference>
<dbReference type="SMART" id="SM00822">
    <property type="entry name" value="PKS_KR"/>
    <property type="match status" value="1"/>
</dbReference>
<keyword evidence="4" id="KW-0276">Fatty acid metabolism</keyword>
<dbReference type="PANTHER" id="PTHR43775:SF51">
    <property type="entry name" value="INACTIVE PHENOLPHTHIOCEROL SYNTHESIS POLYKETIDE SYNTHASE TYPE I PKS1-RELATED"/>
    <property type="match status" value="1"/>
</dbReference>
<evidence type="ECO:0000259" key="10">
    <source>
        <dbReference type="PROSITE" id="PS52004"/>
    </source>
</evidence>
<dbReference type="Pfam" id="PF21394">
    <property type="entry name" value="Beta-ketacyl_N"/>
    <property type="match status" value="1"/>
</dbReference>
<dbReference type="Pfam" id="PF14765">
    <property type="entry name" value="PS-DH"/>
    <property type="match status" value="1"/>
</dbReference>
<dbReference type="Gene3D" id="1.10.1200.10">
    <property type="entry name" value="ACP-like"/>
    <property type="match status" value="1"/>
</dbReference>
<dbReference type="Pfam" id="PF08659">
    <property type="entry name" value="KR"/>
    <property type="match status" value="1"/>
</dbReference>
<dbReference type="InterPro" id="IPR020806">
    <property type="entry name" value="PKS_PP-bd"/>
</dbReference>
<dbReference type="PROSITE" id="PS52004">
    <property type="entry name" value="KS3_2"/>
    <property type="match status" value="1"/>
</dbReference>
<proteinExistence type="predicted"/>
<dbReference type="SMART" id="SM00823">
    <property type="entry name" value="PKS_PP"/>
    <property type="match status" value="1"/>
</dbReference>